<reference evidence="10 11" key="1">
    <citation type="journal article" date="2012" name="Stand. Genomic Sci.">
        <title>Genome sequence of the halotolerant bacterium Corynebacterium halotolerans type strain YIM 70093(T) (= DSM 44683(T)).</title>
        <authorList>
            <person name="Ruckert C."/>
            <person name="Albersmeier A."/>
            <person name="Al-Dilaimi A."/>
            <person name="Niehaus K."/>
            <person name="Szczepanowski R."/>
            <person name="Kalinowski J."/>
        </authorList>
    </citation>
    <scope>NUCLEOTIDE SEQUENCE [LARGE SCALE GENOMIC DNA]</scope>
    <source>
        <strain evidence="10">YIM 70093</strain>
    </source>
</reference>
<dbReference type="GO" id="GO:0016887">
    <property type="term" value="F:ATP hydrolysis activity"/>
    <property type="evidence" value="ECO:0007669"/>
    <property type="project" value="InterPro"/>
</dbReference>
<accession>M1NME8</accession>
<dbReference type="CDD" id="cd03230">
    <property type="entry name" value="ABC_DR_subfamily_A"/>
    <property type="match status" value="1"/>
</dbReference>
<dbReference type="GO" id="GO:0005524">
    <property type="term" value="F:ATP binding"/>
    <property type="evidence" value="ECO:0007669"/>
    <property type="project" value="UniProtKB-KW"/>
</dbReference>
<keyword evidence="8" id="KW-0046">Antibiotic resistance</keyword>
<dbReference type="SMART" id="SM00382">
    <property type="entry name" value="AAA"/>
    <property type="match status" value="1"/>
</dbReference>
<feature type="domain" description="ABC transporter" evidence="9">
    <location>
        <begin position="16"/>
        <end position="241"/>
    </location>
</feature>
<keyword evidence="4" id="KW-0547">Nucleotide-binding</keyword>
<keyword evidence="7" id="KW-0472">Membrane</keyword>
<keyword evidence="5 10" id="KW-0067">ATP-binding</keyword>
<evidence type="ECO:0000256" key="8">
    <source>
        <dbReference type="ARBA" id="ARBA00023251"/>
    </source>
</evidence>
<evidence type="ECO:0000256" key="3">
    <source>
        <dbReference type="ARBA" id="ARBA00022475"/>
    </source>
</evidence>
<comment type="subcellular location">
    <subcellularLocation>
        <location evidence="1">Cell membrane</location>
        <topology evidence="1">Peripheral membrane protein</topology>
    </subcellularLocation>
</comment>
<dbReference type="GO" id="GO:0005886">
    <property type="term" value="C:plasma membrane"/>
    <property type="evidence" value="ECO:0007669"/>
    <property type="project" value="UniProtKB-SubCell"/>
</dbReference>
<dbReference type="InterPro" id="IPR050763">
    <property type="entry name" value="ABC_transporter_ATP-binding"/>
</dbReference>
<keyword evidence="6" id="KW-1278">Translocase</keyword>
<dbReference type="InterPro" id="IPR003593">
    <property type="entry name" value="AAA+_ATPase"/>
</dbReference>
<keyword evidence="3" id="KW-1003">Cell membrane</keyword>
<dbReference type="HOGENOM" id="CLU_000604_1_2_11"/>
<evidence type="ECO:0000256" key="2">
    <source>
        <dbReference type="ARBA" id="ARBA00022448"/>
    </source>
</evidence>
<dbReference type="PATRIC" id="fig|1121362.3.peg.1535"/>
<sequence>MTATFDGSGRSDEPALELRDVVKNFGTTTAVNQLTLTAQRGQVLSLLGPNGAGKTTTIEMCEGFVRPTSGHIRVLGLDPATQPDQVRRRIGIMLQGGGSYSGIRVGEMLQLAAAYNDNPHDPDWLIEVLGLEGVRRTTYRRLSGGQQQRLSLALALIGRPELIFLDEPTAGMDAQSRLAVWELIAALRRDGVTVILTTHLMDEAEALADHIVIIDRGAVVAEGSPAELTSADDRGTDRLTFQTDVPLDTPRADAALGRVCGEVPAIQATRPLHYSLPGAATPQLIAALTSVAAEQGVLVRRLDVAHRNLEEVFLDLTGRSLRS</sequence>
<evidence type="ECO:0000256" key="4">
    <source>
        <dbReference type="ARBA" id="ARBA00022741"/>
    </source>
</evidence>
<dbReference type="RefSeq" id="WP_015400942.1">
    <property type="nucleotide sequence ID" value="NC_020302.1"/>
</dbReference>
<dbReference type="PANTHER" id="PTHR42711">
    <property type="entry name" value="ABC TRANSPORTER ATP-BINDING PROTEIN"/>
    <property type="match status" value="1"/>
</dbReference>
<dbReference type="SUPFAM" id="SSF52540">
    <property type="entry name" value="P-loop containing nucleoside triphosphate hydrolases"/>
    <property type="match status" value="1"/>
</dbReference>
<evidence type="ECO:0000313" key="10">
    <source>
        <dbReference type="EMBL" id="AGF72523.1"/>
    </source>
</evidence>
<evidence type="ECO:0000256" key="5">
    <source>
        <dbReference type="ARBA" id="ARBA00022840"/>
    </source>
</evidence>
<organism evidence="10 11">
    <name type="scientific">Corynebacterium halotolerans YIM 70093 = DSM 44683</name>
    <dbReference type="NCBI Taxonomy" id="1121362"/>
    <lineage>
        <taxon>Bacteria</taxon>
        <taxon>Bacillati</taxon>
        <taxon>Actinomycetota</taxon>
        <taxon>Actinomycetes</taxon>
        <taxon>Mycobacteriales</taxon>
        <taxon>Corynebacteriaceae</taxon>
        <taxon>Corynebacterium</taxon>
    </lineage>
</organism>
<evidence type="ECO:0000256" key="1">
    <source>
        <dbReference type="ARBA" id="ARBA00004202"/>
    </source>
</evidence>
<dbReference type="AlphaFoldDB" id="M1NME8"/>
<protein>
    <submittedName>
        <fullName evidence="10">ABC transporter ATP-binding protein</fullName>
    </submittedName>
</protein>
<dbReference type="GO" id="GO:0055085">
    <property type="term" value="P:transmembrane transport"/>
    <property type="evidence" value="ECO:0007669"/>
    <property type="project" value="UniProtKB-ARBA"/>
</dbReference>
<name>M1NME8_9CORY</name>
<evidence type="ECO:0000256" key="7">
    <source>
        <dbReference type="ARBA" id="ARBA00023136"/>
    </source>
</evidence>
<dbReference type="PROSITE" id="PS50893">
    <property type="entry name" value="ABC_TRANSPORTER_2"/>
    <property type="match status" value="1"/>
</dbReference>
<dbReference type="eggNOG" id="COG1131">
    <property type="taxonomic scope" value="Bacteria"/>
</dbReference>
<keyword evidence="2" id="KW-0813">Transport</keyword>
<dbReference type="KEGG" id="chn:A605_07605"/>
<evidence type="ECO:0000256" key="6">
    <source>
        <dbReference type="ARBA" id="ARBA00022967"/>
    </source>
</evidence>
<gene>
    <name evidence="10" type="ORF">A605_07605</name>
</gene>
<evidence type="ECO:0000313" key="11">
    <source>
        <dbReference type="Proteomes" id="UP000011723"/>
    </source>
</evidence>
<dbReference type="FunFam" id="3.40.50.300:FF:000589">
    <property type="entry name" value="ABC transporter, ATP-binding subunit"/>
    <property type="match status" value="1"/>
</dbReference>
<keyword evidence="11" id="KW-1185">Reference proteome</keyword>
<dbReference type="STRING" id="1121362.A605_07605"/>
<dbReference type="InterPro" id="IPR027417">
    <property type="entry name" value="P-loop_NTPase"/>
</dbReference>
<dbReference type="PROSITE" id="PS00211">
    <property type="entry name" value="ABC_TRANSPORTER_1"/>
    <property type="match status" value="1"/>
</dbReference>
<dbReference type="Proteomes" id="UP000011723">
    <property type="component" value="Chromosome"/>
</dbReference>
<dbReference type="Gene3D" id="3.40.50.300">
    <property type="entry name" value="P-loop containing nucleotide triphosphate hydrolases"/>
    <property type="match status" value="1"/>
</dbReference>
<proteinExistence type="predicted"/>
<dbReference type="PANTHER" id="PTHR42711:SF16">
    <property type="entry name" value="ABC TRANSPORTER ATP-BINDING PROTEIN"/>
    <property type="match status" value="1"/>
</dbReference>
<dbReference type="OrthoDB" id="9804819at2"/>
<dbReference type="InterPro" id="IPR003439">
    <property type="entry name" value="ABC_transporter-like_ATP-bd"/>
</dbReference>
<dbReference type="EMBL" id="CP003697">
    <property type="protein sequence ID" value="AGF72523.1"/>
    <property type="molecule type" value="Genomic_DNA"/>
</dbReference>
<dbReference type="Pfam" id="PF00005">
    <property type="entry name" value="ABC_tran"/>
    <property type="match status" value="1"/>
</dbReference>
<evidence type="ECO:0000259" key="9">
    <source>
        <dbReference type="PROSITE" id="PS50893"/>
    </source>
</evidence>
<dbReference type="GO" id="GO:0046677">
    <property type="term" value="P:response to antibiotic"/>
    <property type="evidence" value="ECO:0007669"/>
    <property type="project" value="UniProtKB-KW"/>
</dbReference>
<dbReference type="InterPro" id="IPR017871">
    <property type="entry name" value="ABC_transporter-like_CS"/>
</dbReference>